<proteinExistence type="predicted"/>
<organism evidence="2">
    <name type="scientific">Arundo donax</name>
    <name type="common">Giant reed</name>
    <name type="synonym">Donax arundinaceus</name>
    <dbReference type="NCBI Taxonomy" id="35708"/>
    <lineage>
        <taxon>Eukaryota</taxon>
        <taxon>Viridiplantae</taxon>
        <taxon>Streptophyta</taxon>
        <taxon>Embryophyta</taxon>
        <taxon>Tracheophyta</taxon>
        <taxon>Spermatophyta</taxon>
        <taxon>Magnoliopsida</taxon>
        <taxon>Liliopsida</taxon>
        <taxon>Poales</taxon>
        <taxon>Poaceae</taxon>
        <taxon>PACMAD clade</taxon>
        <taxon>Arundinoideae</taxon>
        <taxon>Arundineae</taxon>
        <taxon>Arundo</taxon>
    </lineage>
</organism>
<sequence length="153" mass="15742">MSTINNSQATINAPPHAADGNTPPQAADGNTPPHAAAGNAPPFGADGNAPPHGADGNPPEGNDVQFANNEEVTVNHDEVMSDEAAVNDEVMNDEAAANDEEAIPPVPARDVTMENELAHELTGDALDDYDIDVSNEGQAIAEYMSLLESAASS</sequence>
<dbReference type="EMBL" id="GBRH01219692">
    <property type="protein sequence ID" value="JAD78203.1"/>
    <property type="molecule type" value="Transcribed_RNA"/>
</dbReference>
<reference evidence="2" key="2">
    <citation type="journal article" date="2015" name="Data Brief">
        <title>Shoot transcriptome of the giant reed, Arundo donax.</title>
        <authorList>
            <person name="Barrero R.A."/>
            <person name="Guerrero F.D."/>
            <person name="Moolhuijzen P."/>
            <person name="Goolsby J.A."/>
            <person name="Tidwell J."/>
            <person name="Bellgard S.E."/>
            <person name="Bellgard M.I."/>
        </authorList>
    </citation>
    <scope>NUCLEOTIDE SEQUENCE</scope>
    <source>
        <tissue evidence="2">Shoot tissue taken approximately 20 cm above the soil surface</tissue>
    </source>
</reference>
<evidence type="ECO:0000313" key="2">
    <source>
        <dbReference type="EMBL" id="JAD78203.1"/>
    </source>
</evidence>
<dbReference type="PANTHER" id="PTHR12948">
    <property type="entry name" value="NEDD8 ULTIMATE BUSTER-1 BS4 PROTEIN"/>
    <property type="match status" value="1"/>
</dbReference>
<protein>
    <submittedName>
        <fullName evidence="2">Uncharacterized protein</fullName>
    </submittedName>
</protein>
<dbReference type="GO" id="GO:2000058">
    <property type="term" value="P:regulation of ubiquitin-dependent protein catabolic process"/>
    <property type="evidence" value="ECO:0007669"/>
    <property type="project" value="TreeGrafter"/>
</dbReference>
<feature type="region of interest" description="Disordered" evidence="1">
    <location>
        <begin position="1"/>
        <end position="65"/>
    </location>
</feature>
<reference evidence="2" key="1">
    <citation type="submission" date="2014-09" db="EMBL/GenBank/DDBJ databases">
        <authorList>
            <person name="Magalhaes I.L.F."/>
            <person name="Oliveira U."/>
            <person name="Santos F.R."/>
            <person name="Vidigal T.H.D.A."/>
            <person name="Brescovit A.D."/>
            <person name="Santos A.J."/>
        </authorList>
    </citation>
    <scope>NUCLEOTIDE SEQUENCE</scope>
    <source>
        <tissue evidence="2">Shoot tissue taken approximately 20 cm above the soil surface</tissue>
    </source>
</reference>
<dbReference type="AlphaFoldDB" id="A0A0A9CUU6"/>
<dbReference type="PANTHER" id="PTHR12948:SF3">
    <property type="entry name" value="NEDD8 ULTIMATE BUSTER 1"/>
    <property type="match status" value="1"/>
</dbReference>
<dbReference type="InterPro" id="IPR039749">
    <property type="entry name" value="NUB1"/>
</dbReference>
<evidence type="ECO:0000256" key="1">
    <source>
        <dbReference type="SAM" id="MobiDB-lite"/>
    </source>
</evidence>
<feature type="compositionally biased region" description="Polar residues" evidence="1">
    <location>
        <begin position="1"/>
        <end position="11"/>
    </location>
</feature>
<name>A0A0A9CUU6_ARUDO</name>
<accession>A0A0A9CUU6</accession>